<evidence type="ECO:0008006" key="3">
    <source>
        <dbReference type="Google" id="ProtNLM"/>
    </source>
</evidence>
<dbReference type="InterPro" id="IPR032183">
    <property type="entry name" value="PKD-like"/>
</dbReference>
<dbReference type="Proteomes" id="UP000618319">
    <property type="component" value="Unassembled WGS sequence"/>
</dbReference>
<keyword evidence="2" id="KW-1185">Reference proteome</keyword>
<reference evidence="1 2" key="1">
    <citation type="submission" date="2018-02" db="EMBL/GenBank/DDBJ databases">
        <title>Sphingobacterium KA21.</title>
        <authorList>
            <person name="Vasarhelyi B.M."/>
            <person name="Deshmukh S."/>
            <person name="Balint B."/>
            <person name="Kukolya J."/>
        </authorList>
    </citation>
    <scope>NUCLEOTIDE SEQUENCE [LARGE SCALE GENOMIC DNA]</scope>
    <source>
        <strain evidence="1 2">Ka21</strain>
    </source>
</reference>
<evidence type="ECO:0000313" key="2">
    <source>
        <dbReference type="Proteomes" id="UP000618319"/>
    </source>
</evidence>
<dbReference type="Pfam" id="PF16407">
    <property type="entry name" value="PKD_2"/>
    <property type="match status" value="1"/>
</dbReference>
<sequence length="500" mass="56823">MHWPHMKLQMVHCWMRTVTRFLSLNLDIMHLKHFFKLSSIIVIMLTFACSKDDQRFKYAQINDIQIADATTSFTVAQRDSLIITPTLIETMPGGDSFTYSWTIDSEVIADSKNLRLQVTLSPGTYTVIYKVKSNINDVYTLQRYVITVTGIYPDGWYVVNSKDGKGKVSLIRTDDVVFDNPMEVANNKTYSGEPLALYNFGKGGFFYYFTDQNVYRFNMNDWLELGDKSTILPHLATQLPFKSAPVFILNTSKFDQFIVADGGLYAGISGSTSDDIKPFSQRIPGDYDLFPGVFPNTYNLTYFYNNANMRFMRMGIFSRILEDAPQTTGSFDMANVGRKMIAYDRGISTLFEEEIEWYFIMEDDNDRYLMSLTYDAFGNTLPGVNQEMANSPEIGSATNFATSSILKQLYYTVGNRVYLYDMLAKSARLIYTFPAGYVIKDIEMLRSSSKQLVIGVNNGAAGEVYYFSINGQGEFSNSTYEKKFTGFGEIVQIAPARKNL</sequence>
<protein>
    <recommendedName>
        <fullName evidence="3">PKD-like family protein</fullName>
    </recommendedName>
</protein>
<proteinExistence type="predicted"/>
<gene>
    <name evidence="1" type="ORF">C4F40_01405</name>
</gene>
<comment type="caution">
    <text evidence="1">The sequence shown here is derived from an EMBL/GenBank/DDBJ whole genome shotgun (WGS) entry which is preliminary data.</text>
</comment>
<organism evidence="1 2">
    <name type="scientific">Sphingobacterium pedocola</name>
    <dbReference type="NCBI Taxonomy" id="2082722"/>
    <lineage>
        <taxon>Bacteria</taxon>
        <taxon>Pseudomonadati</taxon>
        <taxon>Bacteroidota</taxon>
        <taxon>Sphingobacteriia</taxon>
        <taxon>Sphingobacteriales</taxon>
        <taxon>Sphingobacteriaceae</taxon>
        <taxon>Sphingobacterium</taxon>
    </lineage>
</organism>
<accession>A0ABR9T216</accession>
<name>A0ABR9T216_9SPHI</name>
<dbReference type="EMBL" id="PSKQ01000010">
    <property type="protein sequence ID" value="MBE8719384.1"/>
    <property type="molecule type" value="Genomic_DNA"/>
</dbReference>
<evidence type="ECO:0000313" key="1">
    <source>
        <dbReference type="EMBL" id="MBE8719384.1"/>
    </source>
</evidence>